<organism evidence="3 4">
    <name type="scientific">Hermanssonia centrifuga</name>
    <dbReference type="NCBI Taxonomy" id="98765"/>
    <lineage>
        <taxon>Eukaryota</taxon>
        <taxon>Fungi</taxon>
        <taxon>Dikarya</taxon>
        <taxon>Basidiomycota</taxon>
        <taxon>Agaricomycotina</taxon>
        <taxon>Agaricomycetes</taxon>
        <taxon>Polyporales</taxon>
        <taxon>Meruliaceae</taxon>
        <taxon>Hermanssonia</taxon>
    </lineage>
</organism>
<proteinExistence type="predicted"/>
<keyword evidence="4" id="KW-1185">Reference proteome</keyword>
<gene>
    <name evidence="3" type="ORF">PHLCEN_2v9990</name>
</gene>
<name>A0A2R6NQ16_9APHY</name>
<reference evidence="3 4" key="1">
    <citation type="submission" date="2018-02" db="EMBL/GenBank/DDBJ databases">
        <title>Genome sequence of the basidiomycete white-rot fungus Phlebia centrifuga.</title>
        <authorList>
            <person name="Granchi Z."/>
            <person name="Peng M."/>
            <person name="de Vries R.P."/>
            <person name="Hilden K."/>
            <person name="Makela M.R."/>
            <person name="Grigoriev I."/>
            <person name="Riley R."/>
        </authorList>
    </citation>
    <scope>NUCLEOTIDE SEQUENCE [LARGE SCALE GENOMIC DNA]</scope>
    <source>
        <strain evidence="3 4">FBCC195</strain>
    </source>
</reference>
<dbReference type="AlphaFoldDB" id="A0A2R6NQ16"/>
<protein>
    <recommendedName>
        <fullName evidence="2">C2H2-type domain-containing protein</fullName>
    </recommendedName>
</protein>
<dbReference type="OrthoDB" id="2802137at2759"/>
<dbReference type="Proteomes" id="UP000186601">
    <property type="component" value="Unassembled WGS sequence"/>
</dbReference>
<evidence type="ECO:0000259" key="2">
    <source>
        <dbReference type="SMART" id="SM00355"/>
    </source>
</evidence>
<evidence type="ECO:0000256" key="1">
    <source>
        <dbReference type="SAM" id="MobiDB-lite"/>
    </source>
</evidence>
<accession>A0A2R6NQ16</accession>
<sequence>MASYRGGHTTAEKPHEWALCGFDSKDVGGGSSSDSESDVEEPQQVTMAEIEEIPPIRSKLTIRIPALKKRYATTDHNASELSKRKLEDIIYEEEEYHADEDEEDVPAQSPIKYRRTERCARSPLSASSRGRFPVYTGYRCQIPGCDFAASTSQHLRHHMASAVHSRYFRLDMDSEG</sequence>
<evidence type="ECO:0000313" key="3">
    <source>
        <dbReference type="EMBL" id="PSR74246.1"/>
    </source>
</evidence>
<feature type="domain" description="C2H2-type" evidence="2">
    <location>
        <begin position="138"/>
        <end position="164"/>
    </location>
</feature>
<dbReference type="EMBL" id="MLYV02001008">
    <property type="protein sequence ID" value="PSR74246.1"/>
    <property type="molecule type" value="Genomic_DNA"/>
</dbReference>
<dbReference type="InterPro" id="IPR013087">
    <property type="entry name" value="Znf_C2H2_type"/>
</dbReference>
<dbReference type="SMART" id="SM00355">
    <property type="entry name" value="ZnF_C2H2"/>
    <property type="match status" value="1"/>
</dbReference>
<feature type="region of interest" description="Disordered" evidence="1">
    <location>
        <begin position="1"/>
        <end position="45"/>
    </location>
</feature>
<evidence type="ECO:0000313" key="4">
    <source>
        <dbReference type="Proteomes" id="UP000186601"/>
    </source>
</evidence>
<comment type="caution">
    <text evidence="3">The sequence shown here is derived from an EMBL/GenBank/DDBJ whole genome shotgun (WGS) entry which is preliminary data.</text>
</comment>